<keyword evidence="4" id="KW-1185">Reference proteome</keyword>
<evidence type="ECO:0000256" key="2">
    <source>
        <dbReference type="SAM" id="MobiDB-lite"/>
    </source>
</evidence>
<protein>
    <submittedName>
        <fullName evidence="3">Uncharacterized protein</fullName>
    </submittedName>
</protein>
<evidence type="ECO:0000256" key="1">
    <source>
        <dbReference type="SAM" id="Coils"/>
    </source>
</evidence>
<reference evidence="3 4" key="1">
    <citation type="journal article" date="2007" name="Nature">
        <title>Evolution of genes and genomes on the Drosophila phylogeny.</title>
        <authorList>
            <consortium name="Drosophila 12 Genomes Consortium"/>
            <person name="Clark A.G."/>
            <person name="Eisen M.B."/>
            <person name="Smith D.R."/>
            <person name="Bergman C.M."/>
            <person name="Oliver B."/>
            <person name="Markow T.A."/>
            <person name="Kaufman T.C."/>
            <person name="Kellis M."/>
            <person name="Gelbart W."/>
            <person name="Iyer V.N."/>
            <person name="Pollard D.A."/>
            <person name="Sackton T.B."/>
            <person name="Larracuente A.M."/>
            <person name="Singh N.D."/>
            <person name="Abad J.P."/>
            <person name="Abt D.N."/>
            <person name="Adryan B."/>
            <person name="Aguade M."/>
            <person name="Akashi H."/>
            <person name="Anderson W.W."/>
            <person name="Aquadro C.F."/>
            <person name="Ardell D.H."/>
            <person name="Arguello R."/>
            <person name="Artieri C.G."/>
            <person name="Barbash D.A."/>
            <person name="Barker D."/>
            <person name="Barsanti P."/>
            <person name="Batterham P."/>
            <person name="Batzoglou S."/>
            <person name="Begun D."/>
            <person name="Bhutkar A."/>
            <person name="Blanco E."/>
            <person name="Bosak S.A."/>
            <person name="Bradley R.K."/>
            <person name="Brand A.D."/>
            <person name="Brent M.R."/>
            <person name="Brooks A.N."/>
            <person name="Brown R.H."/>
            <person name="Butlin R.K."/>
            <person name="Caggese C."/>
            <person name="Calvi B.R."/>
            <person name="Bernardo de Carvalho A."/>
            <person name="Caspi A."/>
            <person name="Castrezana S."/>
            <person name="Celniker S.E."/>
            <person name="Chang J.L."/>
            <person name="Chapple C."/>
            <person name="Chatterji S."/>
            <person name="Chinwalla A."/>
            <person name="Civetta A."/>
            <person name="Clifton S.W."/>
            <person name="Comeron J.M."/>
            <person name="Costello J.C."/>
            <person name="Coyne J.A."/>
            <person name="Daub J."/>
            <person name="David R.G."/>
            <person name="Delcher A.L."/>
            <person name="Delehaunty K."/>
            <person name="Do C.B."/>
            <person name="Ebling H."/>
            <person name="Edwards K."/>
            <person name="Eickbush T."/>
            <person name="Evans J.D."/>
            <person name="Filipski A."/>
            <person name="Findeiss S."/>
            <person name="Freyhult E."/>
            <person name="Fulton L."/>
            <person name="Fulton R."/>
            <person name="Garcia A.C."/>
            <person name="Gardiner A."/>
            <person name="Garfield D.A."/>
            <person name="Garvin B.E."/>
            <person name="Gibson G."/>
            <person name="Gilbert D."/>
            <person name="Gnerre S."/>
            <person name="Godfrey J."/>
            <person name="Good R."/>
            <person name="Gotea V."/>
            <person name="Gravely B."/>
            <person name="Greenberg A.J."/>
            <person name="Griffiths-Jones S."/>
            <person name="Gross S."/>
            <person name="Guigo R."/>
            <person name="Gustafson E.A."/>
            <person name="Haerty W."/>
            <person name="Hahn M.W."/>
            <person name="Halligan D.L."/>
            <person name="Halpern A.L."/>
            <person name="Halter G.M."/>
            <person name="Han M.V."/>
            <person name="Heger A."/>
            <person name="Hillier L."/>
            <person name="Hinrichs A.S."/>
            <person name="Holmes I."/>
            <person name="Hoskins R.A."/>
            <person name="Hubisz M.J."/>
            <person name="Hultmark D."/>
            <person name="Huntley M.A."/>
            <person name="Jaffe D.B."/>
            <person name="Jagadeeshan S."/>
            <person name="Jeck W.R."/>
            <person name="Johnson J."/>
            <person name="Jones C.D."/>
            <person name="Jordan W.C."/>
            <person name="Karpen G.H."/>
            <person name="Kataoka E."/>
            <person name="Keightley P.D."/>
            <person name="Kheradpour P."/>
            <person name="Kirkness E.F."/>
            <person name="Koerich L.B."/>
            <person name="Kristiansen K."/>
            <person name="Kudrna D."/>
            <person name="Kulathinal R.J."/>
            <person name="Kumar S."/>
            <person name="Kwok R."/>
            <person name="Lander E."/>
            <person name="Langley C.H."/>
            <person name="Lapoint R."/>
            <person name="Lazzaro B.P."/>
            <person name="Lee S.J."/>
            <person name="Levesque L."/>
            <person name="Li R."/>
            <person name="Lin C.F."/>
            <person name="Lin M.F."/>
            <person name="Lindblad-Toh K."/>
            <person name="Llopart A."/>
            <person name="Long M."/>
            <person name="Low L."/>
            <person name="Lozovsky E."/>
            <person name="Lu J."/>
            <person name="Luo M."/>
            <person name="Machado C.A."/>
            <person name="Makalowski W."/>
            <person name="Marzo M."/>
            <person name="Matsuda M."/>
            <person name="Matzkin L."/>
            <person name="McAllister B."/>
            <person name="McBride C.S."/>
            <person name="McKernan B."/>
            <person name="McKernan K."/>
            <person name="Mendez-Lago M."/>
            <person name="Minx P."/>
            <person name="Mollenhauer M.U."/>
            <person name="Montooth K."/>
            <person name="Mount S.M."/>
            <person name="Mu X."/>
            <person name="Myers E."/>
            <person name="Negre B."/>
            <person name="Newfeld S."/>
            <person name="Nielsen R."/>
            <person name="Noor M.A."/>
            <person name="O'Grady P."/>
            <person name="Pachter L."/>
            <person name="Papaceit M."/>
            <person name="Parisi M.J."/>
            <person name="Parisi M."/>
            <person name="Parts L."/>
            <person name="Pedersen J.S."/>
            <person name="Pesole G."/>
            <person name="Phillippy A.M."/>
            <person name="Ponting C.P."/>
            <person name="Pop M."/>
            <person name="Porcelli D."/>
            <person name="Powell J.R."/>
            <person name="Prohaska S."/>
            <person name="Pruitt K."/>
            <person name="Puig M."/>
            <person name="Quesneville H."/>
            <person name="Ram K.R."/>
            <person name="Rand D."/>
            <person name="Rasmussen M.D."/>
            <person name="Reed L.K."/>
            <person name="Reenan R."/>
            <person name="Reily A."/>
            <person name="Remington K.A."/>
            <person name="Rieger T.T."/>
            <person name="Ritchie M.G."/>
            <person name="Robin C."/>
            <person name="Rogers Y.H."/>
            <person name="Rohde C."/>
            <person name="Rozas J."/>
            <person name="Rubenfield M.J."/>
            <person name="Ruiz A."/>
            <person name="Russo S."/>
            <person name="Salzberg S.L."/>
            <person name="Sanchez-Gracia A."/>
            <person name="Saranga D.J."/>
            <person name="Sato H."/>
            <person name="Schaeffer S.W."/>
            <person name="Schatz M.C."/>
            <person name="Schlenke T."/>
            <person name="Schwartz R."/>
            <person name="Segarra C."/>
            <person name="Singh R.S."/>
            <person name="Sirot L."/>
            <person name="Sirota M."/>
            <person name="Sisneros N.B."/>
            <person name="Smith C.D."/>
            <person name="Smith T.F."/>
            <person name="Spieth J."/>
            <person name="Stage D.E."/>
            <person name="Stark A."/>
            <person name="Stephan W."/>
            <person name="Strausberg R.L."/>
            <person name="Strempel S."/>
            <person name="Sturgill D."/>
            <person name="Sutton G."/>
            <person name="Sutton G.G."/>
            <person name="Tao W."/>
            <person name="Teichmann S."/>
            <person name="Tobari Y.N."/>
            <person name="Tomimura Y."/>
            <person name="Tsolas J.M."/>
            <person name="Valente V.L."/>
            <person name="Venter E."/>
            <person name="Venter J.C."/>
            <person name="Vicario S."/>
            <person name="Vieira F.G."/>
            <person name="Vilella A.J."/>
            <person name="Villasante A."/>
            <person name="Walenz B."/>
            <person name="Wang J."/>
            <person name="Wasserman M."/>
            <person name="Watts T."/>
            <person name="Wilson D."/>
            <person name="Wilson R.K."/>
            <person name="Wing R.A."/>
            <person name="Wolfner M.F."/>
            <person name="Wong A."/>
            <person name="Wong G.K."/>
            <person name="Wu C.I."/>
            <person name="Wu G."/>
            <person name="Yamamoto D."/>
            <person name="Yang H.P."/>
            <person name="Yang S.P."/>
            <person name="Yorke J.A."/>
            <person name="Yoshida K."/>
            <person name="Zdobnov E."/>
            <person name="Zhang P."/>
            <person name="Zhang Y."/>
            <person name="Zimin A.V."/>
            <person name="Baldwin J."/>
            <person name="Abdouelleil A."/>
            <person name="Abdulkadir J."/>
            <person name="Abebe A."/>
            <person name="Abera B."/>
            <person name="Abreu J."/>
            <person name="Acer S.C."/>
            <person name="Aftuck L."/>
            <person name="Alexander A."/>
            <person name="An P."/>
            <person name="Anderson E."/>
            <person name="Anderson S."/>
            <person name="Arachi H."/>
            <person name="Azer M."/>
            <person name="Bachantsang P."/>
            <person name="Barry A."/>
            <person name="Bayul T."/>
            <person name="Berlin A."/>
            <person name="Bessette D."/>
            <person name="Bloom T."/>
            <person name="Blye J."/>
            <person name="Boguslavskiy L."/>
            <person name="Bonnet C."/>
            <person name="Boukhgalter B."/>
            <person name="Bourzgui I."/>
            <person name="Brown A."/>
            <person name="Cahill P."/>
            <person name="Channer S."/>
            <person name="Cheshatsang Y."/>
            <person name="Chuda L."/>
            <person name="Citroen M."/>
            <person name="Collymore A."/>
            <person name="Cooke P."/>
            <person name="Costello M."/>
            <person name="D'Aco K."/>
            <person name="Daza R."/>
            <person name="De Haan G."/>
            <person name="DeGray S."/>
            <person name="DeMaso C."/>
            <person name="Dhargay N."/>
            <person name="Dooley K."/>
            <person name="Dooley E."/>
            <person name="Doricent M."/>
            <person name="Dorje P."/>
            <person name="Dorjee K."/>
            <person name="Dupes A."/>
            <person name="Elong R."/>
            <person name="Falk J."/>
            <person name="Farina A."/>
            <person name="Faro S."/>
            <person name="Ferguson D."/>
            <person name="Fisher S."/>
            <person name="Foley C.D."/>
            <person name="Franke A."/>
            <person name="Friedrich D."/>
            <person name="Gadbois L."/>
            <person name="Gearin G."/>
            <person name="Gearin C.R."/>
            <person name="Giannoukos G."/>
            <person name="Goode T."/>
            <person name="Graham J."/>
            <person name="Grandbois E."/>
            <person name="Grewal S."/>
            <person name="Gyaltsen K."/>
            <person name="Hafez N."/>
            <person name="Hagos B."/>
            <person name="Hall J."/>
            <person name="Henson C."/>
            <person name="Hollinger A."/>
            <person name="Honan T."/>
            <person name="Huard M.D."/>
            <person name="Hughes L."/>
            <person name="Hurhula B."/>
            <person name="Husby M.E."/>
            <person name="Kamat A."/>
            <person name="Kanga B."/>
            <person name="Kashin S."/>
            <person name="Khazanovich D."/>
            <person name="Kisner P."/>
            <person name="Lance K."/>
            <person name="Lara M."/>
            <person name="Lee W."/>
            <person name="Lennon N."/>
            <person name="Letendre F."/>
            <person name="LeVine R."/>
            <person name="Lipovsky A."/>
            <person name="Liu X."/>
            <person name="Liu J."/>
            <person name="Liu S."/>
            <person name="Lokyitsang T."/>
            <person name="Lokyitsang Y."/>
            <person name="Lubonja R."/>
            <person name="Lui A."/>
            <person name="MacDonald P."/>
            <person name="Magnisalis V."/>
            <person name="Maru K."/>
            <person name="Matthews C."/>
            <person name="McCusker W."/>
            <person name="McDonough S."/>
            <person name="Mehta T."/>
            <person name="Meldrim J."/>
            <person name="Meneus L."/>
            <person name="Mihai O."/>
            <person name="Mihalev A."/>
            <person name="Mihova T."/>
            <person name="Mittelman R."/>
            <person name="Mlenga V."/>
            <person name="Montmayeur A."/>
            <person name="Mulrain L."/>
            <person name="Navidi A."/>
            <person name="Naylor J."/>
            <person name="Negash T."/>
            <person name="Nguyen T."/>
            <person name="Nguyen N."/>
            <person name="Nicol R."/>
            <person name="Norbu C."/>
            <person name="Norbu N."/>
            <person name="Novod N."/>
            <person name="O'Neill B."/>
            <person name="Osman S."/>
            <person name="Markiewicz E."/>
            <person name="Oyono O.L."/>
            <person name="Patti C."/>
            <person name="Phunkhang P."/>
            <person name="Pierre F."/>
            <person name="Priest M."/>
            <person name="Raghuraman S."/>
            <person name="Rege F."/>
            <person name="Reyes R."/>
            <person name="Rise C."/>
            <person name="Rogov P."/>
            <person name="Ross K."/>
            <person name="Ryan E."/>
            <person name="Settipalli S."/>
            <person name="Shea T."/>
            <person name="Sherpa N."/>
            <person name="Shi L."/>
            <person name="Shih D."/>
            <person name="Sparrow T."/>
            <person name="Spaulding J."/>
            <person name="Stalker J."/>
            <person name="Stange-Thomann N."/>
            <person name="Stavropoulos S."/>
            <person name="Stone C."/>
            <person name="Strader C."/>
            <person name="Tesfaye S."/>
            <person name="Thomson T."/>
            <person name="Thoulutsang Y."/>
            <person name="Thoulutsang D."/>
            <person name="Topham K."/>
            <person name="Topping I."/>
            <person name="Tsamla T."/>
            <person name="Vassiliev H."/>
            <person name="Vo A."/>
            <person name="Wangchuk T."/>
            <person name="Wangdi T."/>
            <person name="Weiand M."/>
            <person name="Wilkinson J."/>
            <person name="Wilson A."/>
            <person name="Yadav S."/>
            <person name="Young G."/>
            <person name="Yu Q."/>
            <person name="Zembek L."/>
            <person name="Zhong D."/>
            <person name="Zimmer A."/>
            <person name="Zwirko Z."/>
            <person name="Jaffe D.B."/>
            <person name="Alvarez P."/>
            <person name="Brockman W."/>
            <person name="Butler J."/>
            <person name="Chin C."/>
            <person name="Gnerre S."/>
            <person name="Grabherr M."/>
            <person name="Kleber M."/>
            <person name="Mauceli E."/>
            <person name="MacCallum I."/>
        </authorList>
    </citation>
    <scope>NUCLEOTIDE SEQUENCE [LARGE SCALE GENOMIC DNA]</scope>
    <source>
        <strain evidence="4">Tucson 14024-0371.13</strain>
    </source>
</reference>
<accession>B3MYB5</accession>
<name>B3MYB5_DROAN</name>
<dbReference type="HOGENOM" id="CLU_650957_0_0_1"/>
<feature type="region of interest" description="Disordered" evidence="2">
    <location>
        <begin position="382"/>
        <end position="401"/>
    </location>
</feature>
<evidence type="ECO:0000313" key="3">
    <source>
        <dbReference type="EMBL" id="EDV32609.2"/>
    </source>
</evidence>
<feature type="region of interest" description="Disordered" evidence="2">
    <location>
        <begin position="428"/>
        <end position="455"/>
    </location>
</feature>
<dbReference type="InParanoid" id="B3MYB5"/>
<dbReference type="EMBL" id="CH902632">
    <property type="protein sequence ID" value="EDV32609.2"/>
    <property type="molecule type" value="Genomic_DNA"/>
</dbReference>
<feature type="region of interest" description="Disordered" evidence="2">
    <location>
        <begin position="317"/>
        <end position="367"/>
    </location>
</feature>
<feature type="compositionally biased region" description="Low complexity" evidence="2">
    <location>
        <begin position="335"/>
        <end position="347"/>
    </location>
</feature>
<dbReference type="Proteomes" id="UP000007801">
    <property type="component" value="Unassembled WGS sequence"/>
</dbReference>
<feature type="compositionally biased region" description="Polar residues" evidence="2">
    <location>
        <begin position="387"/>
        <end position="400"/>
    </location>
</feature>
<dbReference type="STRING" id="7217.B3MYB5"/>
<dbReference type="AlphaFoldDB" id="B3MYB5"/>
<proteinExistence type="predicted"/>
<dbReference type="eggNOG" id="KOG4744">
    <property type="taxonomic scope" value="Eukaryota"/>
</dbReference>
<evidence type="ECO:0000313" key="4">
    <source>
        <dbReference type="Proteomes" id="UP000007801"/>
    </source>
</evidence>
<sequence>MKSSKSLEVIFEVGRPRPNFQRLISFSETKPEPPPLVVRHQRSGALCRQRSSLSEVRLRCPDSMVRATIVSVNPLTGRPMAWAQTFHRSLNPRFVPPHRNLQRRPKTMDLQMERMMTQLEVSHKDEHIDVIYRRPKNSTKKMSTKKEIKEDEEKLKEQEEKLEIKEKKVVETLEEEVEVILIKSKVQCFDKATSMSSFCIPIESSRSFLDKTTSMSNMCLLSQDNVPLHSCRSFVILPKPTTRAPEGQRIKEELNRMITQYGLSVGQLAKKLQIIKGEQLAAEKVSQPEPEINIKKIPKPAPGIELKLVPPTELSAIVPWSTTDSEQDENRVEDSLSSSEPVSTSPPNNGSGYSCAYESDDTRKPEQDLKKLYPNPIEQAVAKAEEPTNSFPDSGQTSDCQDPDLCSAAVLSAAFARSHKMFERLARESLKMAPPTAPKPPNPGRLQAAGGKQKK</sequence>
<gene>
    <name evidence="3" type="primary">Dana\GF22058</name>
    <name evidence="3" type="synonym">dana_GLEANR_6048</name>
    <name evidence="3" type="ORF">GF22058</name>
</gene>
<feature type="coiled-coil region" evidence="1">
    <location>
        <begin position="141"/>
        <end position="176"/>
    </location>
</feature>
<keyword evidence="1" id="KW-0175">Coiled coil</keyword>
<dbReference type="OrthoDB" id="7856286at2759"/>
<organism evidence="3 4">
    <name type="scientific">Drosophila ananassae</name>
    <name type="common">Fruit fly</name>
    <dbReference type="NCBI Taxonomy" id="7217"/>
    <lineage>
        <taxon>Eukaryota</taxon>
        <taxon>Metazoa</taxon>
        <taxon>Ecdysozoa</taxon>
        <taxon>Arthropoda</taxon>
        <taxon>Hexapoda</taxon>
        <taxon>Insecta</taxon>
        <taxon>Pterygota</taxon>
        <taxon>Neoptera</taxon>
        <taxon>Endopterygota</taxon>
        <taxon>Diptera</taxon>
        <taxon>Brachycera</taxon>
        <taxon>Muscomorpha</taxon>
        <taxon>Ephydroidea</taxon>
        <taxon>Drosophilidae</taxon>
        <taxon>Drosophila</taxon>
        <taxon>Sophophora</taxon>
    </lineage>
</organism>